<name>R4RQ09_PHYAS</name>
<keyword evidence="2" id="KW-1185">Reference proteome</keyword>
<dbReference type="Proteomes" id="UP000013941">
    <property type="component" value="Chromosome"/>
</dbReference>
<proteinExistence type="predicted"/>
<reference evidence="1 2" key="1">
    <citation type="journal article" date="2013" name="BMC Genomics">
        <title>Comparison of the complete genome sequence of two closely related isolates of 'Candidatus Phytoplasma australiense' reveals genome plasticity.</title>
        <authorList>
            <person name="Andersen M.T."/>
            <person name="Liefting L.W."/>
            <person name="Havukkala I."/>
            <person name="Beever R.E."/>
        </authorList>
    </citation>
    <scope>NUCLEOTIDE SEQUENCE [LARGE SCALE GENOMIC DNA]</scope>
    <source>
        <strain evidence="1 2">NZSb11</strain>
    </source>
</reference>
<sequence>MLIFSKNVLKKRVVKMTSNDKVKNNNYINFF</sequence>
<protein>
    <submittedName>
        <fullName evidence="1">Uncharacterized protein</fullName>
    </submittedName>
</protein>
<dbReference type="AlphaFoldDB" id="R4RQ09"/>
<dbReference type="HOGENOM" id="CLU_3398766_0_0_14"/>
<evidence type="ECO:0000313" key="1">
    <source>
        <dbReference type="EMBL" id="AGL90576.1"/>
    </source>
</evidence>
<dbReference type="KEGG" id="nzs:SLY_0661"/>
<dbReference type="EMBL" id="CP002548">
    <property type="protein sequence ID" value="AGL90576.1"/>
    <property type="molecule type" value="Genomic_DNA"/>
</dbReference>
<evidence type="ECO:0000313" key="2">
    <source>
        <dbReference type="Proteomes" id="UP000013941"/>
    </source>
</evidence>
<organism evidence="1 2">
    <name type="scientific">Strawberry lethal yellows phytoplasma (CPA) str. NZSb11</name>
    <dbReference type="NCBI Taxonomy" id="980422"/>
    <lineage>
        <taxon>Bacteria</taxon>
        <taxon>Bacillati</taxon>
        <taxon>Mycoplasmatota</taxon>
        <taxon>Mollicutes</taxon>
        <taxon>Acholeplasmatales</taxon>
        <taxon>Acholeplasmataceae</taxon>
        <taxon>Candidatus Phytoplasma</taxon>
        <taxon>16SrXII (Stolbur group)</taxon>
    </lineage>
</organism>
<gene>
    <name evidence="1" type="ORF">SLY_0661</name>
</gene>
<accession>R4RQ09</accession>